<sequence length="450" mass="50394">MYATLFDPRRVAAKKEAEHAKKEACSRLKLWALELVPAGLRLRVTVDEVAHEAGEGQVDTAVEFWGLDNELRNGVAIEAPAVDVSRDELEKRFPSEAVLRDWAAGVDAEWPPPAPPPARALPFAVGATAEVWLADRWRKCEVAAHWHRCKGWPRDAYVPYALKLFRTGRATYAPTESHVRGNALDPEWKQRCPKQPKKERKKEKPLEGRALEEKEREEEREKEVVHKREGNVIDMTTGYDVSRKWRENARNRDHKPWRDKWKTDGNVIDFTDAGPRRSRPGAVEYRDEPDPESPYFRLLPYVVRLDGSDRHHHRARGGDAAPPSPACFGQRSETAWLSPLCGGFDAPGLAPLRFEVGDAVEALVEHRLGEEAEWVAGAVAKVWSLASAAATRPTDLAARPPRGAPSEAFEEDDAERRLYHREDARRAAAAARARSVFSASEAAGRGCVVA</sequence>
<evidence type="ECO:0000313" key="3">
    <source>
        <dbReference type="Proteomes" id="UP001363151"/>
    </source>
</evidence>
<feature type="compositionally biased region" description="Basic and acidic residues" evidence="1">
    <location>
        <begin position="202"/>
        <end position="223"/>
    </location>
</feature>
<comment type="caution">
    <text evidence="2">The sequence shown here is derived from an EMBL/GenBank/DDBJ whole genome shotgun (WGS) entry which is preliminary data.</text>
</comment>
<reference evidence="2 3" key="1">
    <citation type="submission" date="2024-03" db="EMBL/GenBank/DDBJ databases">
        <title>Aureococcus anophagefferens CCMP1851 and Kratosvirus quantuckense: Draft genome of a second virus-susceptible host strain in the model system.</title>
        <authorList>
            <person name="Chase E."/>
            <person name="Truchon A.R."/>
            <person name="Schepens W."/>
            <person name="Wilhelm S.W."/>
        </authorList>
    </citation>
    <scope>NUCLEOTIDE SEQUENCE [LARGE SCALE GENOMIC DNA]</scope>
    <source>
        <strain evidence="2 3">CCMP1851</strain>
    </source>
</reference>
<evidence type="ECO:0000256" key="1">
    <source>
        <dbReference type="SAM" id="MobiDB-lite"/>
    </source>
</evidence>
<feature type="compositionally biased region" description="Basic residues" evidence="1">
    <location>
        <begin position="191"/>
        <end position="201"/>
    </location>
</feature>
<gene>
    <name evidence="2" type="ORF">SO694_000037104</name>
</gene>
<name>A0ABR1GDA8_AURAN</name>
<dbReference type="EMBL" id="JBBJCI010000033">
    <property type="protein sequence ID" value="KAK7254010.1"/>
    <property type="molecule type" value="Genomic_DNA"/>
</dbReference>
<feature type="region of interest" description="Disordered" evidence="1">
    <location>
        <begin position="265"/>
        <end position="291"/>
    </location>
</feature>
<dbReference type="Proteomes" id="UP001363151">
    <property type="component" value="Unassembled WGS sequence"/>
</dbReference>
<keyword evidence="3" id="KW-1185">Reference proteome</keyword>
<proteinExistence type="predicted"/>
<feature type="region of interest" description="Disordered" evidence="1">
    <location>
        <begin position="393"/>
        <end position="414"/>
    </location>
</feature>
<accession>A0ABR1GDA8</accession>
<protein>
    <submittedName>
        <fullName evidence="2">Uncharacterized protein</fullName>
    </submittedName>
</protein>
<evidence type="ECO:0000313" key="2">
    <source>
        <dbReference type="EMBL" id="KAK7254010.1"/>
    </source>
</evidence>
<organism evidence="2 3">
    <name type="scientific">Aureococcus anophagefferens</name>
    <name type="common">Harmful bloom alga</name>
    <dbReference type="NCBI Taxonomy" id="44056"/>
    <lineage>
        <taxon>Eukaryota</taxon>
        <taxon>Sar</taxon>
        <taxon>Stramenopiles</taxon>
        <taxon>Ochrophyta</taxon>
        <taxon>Pelagophyceae</taxon>
        <taxon>Pelagomonadales</taxon>
        <taxon>Pelagomonadaceae</taxon>
        <taxon>Aureococcus</taxon>
    </lineage>
</organism>
<feature type="region of interest" description="Disordered" evidence="1">
    <location>
        <begin position="176"/>
        <end position="223"/>
    </location>
</feature>